<keyword evidence="14" id="KW-0325">Glycoprotein</keyword>
<dbReference type="Pfam" id="PF01794">
    <property type="entry name" value="Ferric_reduct"/>
    <property type="match status" value="1"/>
</dbReference>
<evidence type="ECO:0000256" key="16">
    <source>
        <dbReference type="SAM" id="Phobius"/>
    </source>
</evidence>
<comment type="similarity">
    <text evidence="2">Belongs to the ferric reductase (FRE) family.</text>
</comment>
<evidence type="ECO:0000256" key="2">
    <source>
        <dbReference type="ARBA" id="ARBA00006278"/>
    </source>
</evidence>
<keyword evidence="12" id="KW-0406">Ion transport</keyword>
<keyword evidence="4" id="KW-0813">Transport</keyword>
<evidence type="ECO:0000256" key="10">
    <source>
        <dbReference type="ARBA" id="ARBA00022989"/>
    </source>
</evidence>
<comment type="subcellular location">
    <subcellularLocation>
        <location evidence="1">Cell membrane</location>
        <topology evidence="1">Multi-pass membrane protein</topology>
    </subcellularLocation>
</comment>
<dbReference type="GO" id="GO:0052851">
    <property type="term" value="F:ferric-chelate reductase (NADPH) activity"/>
    <property type="evidence" value="ECO:0007669"/>
    <property type="project" value="UniProtKB-EC"/>
</dbReference>
<dbReference type="FunCoup" id="A3LS62">
    <property type="interactions" value="402"/>
</dbReference>
<feature type="transmembrane region" description="Helical" evidence="16">
    <location>
        <begin position="150"/>
        <end position="179"/>
    </location>
</feature>
<dbReference type="InterPro" id="IPR017938">
    <property type="entry name" value="Riboflavin_synthase-like_b-brl"/>
</dbReference>
<evidence type="ECO:0000256" key="12">
    <source>
        <dbReference type="ARBA" id="ARBA00023065"/>
    </source>
</evidence>
<organism evidence="19 20">
    <name type="scientific">Scheffersomyces stipitis (strain ATCC 58785 / CBS 6054 / NBRC 10063 / NRRL Y-11545)</name>
    <name type="common">Yeast</name>
    <name type="synonym">Pichia stipitis</name>
    <dbReference type="NCBI Taxonomy" id="322104"/>
    <lineage>
        <taxon>Eukaryota</taxon>
        <taxon>Fungi</taxon>
        <taxon>Dikarya</taxon>
        <taxon>Ascomycota</taxon>
        <taxon>Saccharomycotina</taxon>
        <taxon>Pichiomycetes</taxon>
        <taxon>Debaryomycetaceae</taxon>
        <taxon>Scheffersomyces</taxon>
    </lineage>
</organism>
<dbReference type="InterPro" id="IPR039261">
    <property type="entry name" value="FNR_nucleotide-bd"/>
</dbReference>
<dbReference type="GO" id="GO:0005886">
    <property type="term" value="C:plasma membrane"/>
    <property type="evidence" value="ECO:0007669"/>
    <property type="project" value="UniProtKB-SubCell"/>
</dbReference>
<protein>
    <recommendedName>
        <fullName evidence="3">ferric-chelate reductase (NADPH)</fullName>
        <ecNumber evidence="3">1.16.1.9</ecNumber>
    </recommendedName>
</protein>
<feature type="chain" id="PRO_5002655393" description="ferric-chelate reductase (NADPH)" evidence="17">
    <location>
        <begin position="20"/>
        <end position="702"/>
    </location>
</feature>
<keyword evidence="17" id="KW-0732">Signal</keyword>
<feature type="transmembrane region" description="Helical" evidence="16">
    <location>
        <begin position="309"/>
        <end position="327"/>
    </location>
</feature>
<dbReference type="Gene3D" id="3.40.50.80">
    <property type="entry name" value="Nucleotide-binding domain of ferredoxin-NADP reductase (FNR) module"/>
    <property type="match status" value="1"/>
</dbReference>
<dbReference type="PANTHER" id="PTHR32361">
    <property type="entry name" value="FERRIC/CUPRIC REDUCTASE TRANSMEMBRANE COMPONENT"/>
    <property type="match status" value="1"/>
</dbReference>
<dbReference type="InterPro" id="IPR013112">
    <property type="entry name" value="FAD-bd_8"/>
</dbReference>
<dbReference type="InterPro" id="IPR013121">
    <property type="entry name" value="Fe_red_NAD-bd_6"/>
</dbReference>
<evidence type="ECO:0000256" key="3">
    <source>
        <dbReference type="ARBA" id="ARBA00012668"/>
    </source>
</evidence>
<dbReference type="InParanoid" id="A3LS62"/>
<evidence type="ECO:0000256" key="1">
    <source>
        <dbReference type="ARBA" id="ARBA00004651"/>
    </source>
</evidence>
<dbReference type="eggNOG" id="KOG0039">
    <property type="taxonomic scope" value="Eukaryota"/>
</dbReference>
<evidence type="ECO:0000256" key="17">
    <source>
        <dbReference type="SAM" id="SignalP"/>
    </source>
</evidence>
<dbReference type="SUPFAM" id="SSF52343">
    <property type="entry name" value="Ferredoxin reductase-like, C-terminal NADP-linked domain"/>
    <property type="match status" value="1"/>
</dbReference>
<feature type="transmembrane region" description="Helical" evidence="16">
    <location>
        <begin position="347"/>
        <end position="365"/>
    </location>
</feature>
<evidence type="ECO:0000256" key="9">
    <source>
        <dbReference type="ARBA" id="ARBA00022982"/>
    </source>
</evidence>
<gene>
    <name evidence="19" type="primary">FRE1.4</name>
    <name evidence="19" type="ORF">PICST_42867</name>
</gene>
<keyword evidence="11" id="KW-0560">Oxidoreductase</keyword>
<keyword evidence="7 16" id="KW-0812">Transmembrane</keyword>
<reference evidence="19 20" key="1">
    <citation type="journal article" date="2007" name="Nat. Biotechnol.">
        <title>Genome sequence of the lignocellulose-bioconverting and xylose-fermenting yeast Pichia stipitis.</title>
        <authorList>
            <person name="Jeffries T.W."/>
            <person name="Grigoriev I.V."/>
            <person name="Grimwood J."/>
            <person name="Laplaza J.M."/>
            <person name="Aerts A."/>
            <person name="Salamov A."/>
            <person name="Schmutz J."/>
            <person name="Lindquist E."/>
            <person name="Dehal P."/>
            <person name="Shapiro H."/>
            <person name="Jin Y.S."/>
            <person name="Passoth V."/>
            <person name="Richardson P.M."/>
        </authorList>
    </citation>
    <scope>NUCLEOTIDE SEQUENCE [LARGE SCALE GENOMIC DNA]</scope>
    <source>
        <strain evidence="20">ATCC 58785 / CBS 6054 / NBRC 10063 / NRRL Y-11545</strain>
    </source>
</reference>
<dbReference type="SFLD" id="SFLDS00052">
    <property type="entry name" value="Ferric_Reductase_Domain"/>
    <property type="match status" value="1"/>
</dbReference>
<dbReference type="EC" id="1.16.1.9" evidence="3"/>
<dbReference type="EMBL" id="CP000497">
    <property type="protein sequence ID" value="ABN65510.2"/>
    <property type="molecule type" value="Genomic_DNA"/>
</dbReference>
<dbReference type="CDD" id="cd06186">
    <property type="entry name" value="NOX_Duox_like_FAD_NADP"/>
    <property type="match status" value="1"/>
</dbReference>
<evidence type="ECO:0000256" key="5">
    <source>
        <dbReference type="ARBA" id="ARBA00022475"/>
    </source>
</evidence>
<keyword evidence="9" id="KW-0249">Electron transport</keyword>
<dbReference type="GeneID" id="4837884"/>
<dbReference type="GO" id="GO:0006826">
    <property type="term" value="P:iron ion transport"/>
    <property type="evidence" value="ECO:0007669"/>
    <property type="project" value="TreeGrafter"/>
</dbReference>
<evidence type="ECO:0000256" key="13">
    <source>
        <dbReference type="ARBA" id="ARBA00023136"/>
    </source>
</evidence>
<dbReference type="HOGENOM" id="CLU_010365_4_0_1"/>
<evidence type="ECO:0000256" key="7">
    <source>
        <dbReference type="ARBA" id="ARBA00022692"/>
    </source>
</evidence>
<dbReference type="Pfam" id="PF08022">
    <property type="entry name" value="FAD_binding_8"/>
    <property type="match status" value="1"/>
</dbReference>
<dbReference type="InterPro" id="IPR051410">
    <property type="entry name" value="Ferric/Cupric_Reductase"/>
</dbReference>
<evidence type="ECO:0000256" key="15">
    <source>
        <dbReference type="ARBA" id="ARBA00048483"/>
    </source>
</evidence>
<comment type="catalytic activity">
    <reaction evidence="15">
        <text>2 a Fe(II)-siderophore + NADP(+) + H(+) = 2 a Fe(III)-siderophore + NADPH</text>
        <dbReference type="Rhea" id="RHEA:28795"/>
        <dbReference type="Rhea" id="RHEA-COMP:11342"/>
        <dbReference type="Rhea" id="RHEA-COMP:11344"/>
        <dbReference type="ChEBI" id="CHEBI:15378"/>
        <dbReference type="ChEBI" id="CHEBI:29033"/>
        <dbReference type="ChEBI" id="CHEBI:29034"/>
        <dbReference type="ChEBI" id="CHEBI:57783"/>
        <dbReference type="ChEBI" id="CHEBI:58349"/>
        <dbReference type="EC" id="1.16.1.9"/>
    </reaction>
</comment>
<dbReference type="GO" id="GO:0015677">
    <property type="term" value="P:copper ion import"/>
    <property type="evidence" value="ECO:0007669"/>
    <property type="project" value="TreeGrafter"/>
</dbReference>
<evidence type="ECO:0000259" key="18">
    <source>
        <dbReference type="PROSITE" id="PS51384"/>
    </source>
</evidence>
<name>A3LS62_PICST</name>
<dbReference type="PROSITE" id="PS51384">
    <property type="entry name" value="FAD_FR"/>
    <property type="match status" value="1"/>
</dbReference>
<feature type="transmembrane region" description="Helical" evidence="16">
    <location>
        <begin position="267"/>
        <end position="288"/>
    </location>
</feature>
<dbReference type="InterPro" id="IPR013130">
    <property type="entry name" value="Fe3_Rdtase_TM_dom"/>
</dbReference>
<dbReference type="KEGG" id="pic:PICST_42867"/>
<dbReference type="OrthoDB" id="4494341at2759"/>
<dbReference type="PANTHER" id="PTHR32361:SF9">
    <property type="entry name" value="FERRIC REDUCTASE TRANSMEMBRANE COMPONENT 3-RELATED"/>
    <property type="match status" value="1"/>
</dbReference>
<dbReference type="SUPFAM" id="SSF63380">
    <property type="entry name" value="Riboflavin synthase domain-like"/>
    <property type="match status" value="1"/>
</dbReference>
<keyword evidence="10 16" id="KW-1133">Transmembrane helix</keyword>
<feature type="domain" description="FAD-binding FR-type" evidence="18">
    <location>
        <begin position="406"/>
        <end position="525"/>
    </location>
</feature>
<proteinExistence type="inferred from homology"/>
<feature type="transmembrane region" description="Helical" evidence="16">
    <location>
        <begin position="229"/>
        <end position="247"/>
    </location>
</feature>
<keyword evidence="20" id="KW-1185">Reference proteome</keyword>
<keyword evidence="8" id="KW-0274">FAD</keyword>
<evidence type="ECO:0000256" key="4">
    <source>
        <dbReference type="ARBA" id="ARBA00022448"/>
    </source>
</evidence>
<sequence>MVAINKLALAAVFMGLTQAEVAFHINRKKEFAVQACTALVGKTATYFLPTDKVGYCNVNNQPALGTYAYCIEQIPYKDARKNFLDSCAPFHLTEEQYLDAYHNASNYLTNTTADPSFNISKVYNKPAILSKKKIIGAWDSEVGRWYNYNYAAWFGIALICYWYFVMLVAGLCNLTYFIAPNFVKSLTGGISNTFRKTISLPATFGKTHAHHKQFLRYILILIPTRLESILVFVWISLAIILSAILFHHDSPNVIWPQGPSTEIGRKVADRSGLIVGWLSPSLILFAGRNNFMQWLSGWTYSRFILVHKWMSRIAFLLCVVHGVGMTFNGKGLGKYDTRNAQIYVRTGYVALIAASIMVFQSLLVFRRTNYELFLLVHIAMALLFIAGAWHHTANDGYHQWYIASAAVWAFDRVVRIGRLFSFGVRSAQVELIANETLKVSVSRPAYWKPFPGCHAFIHFLKPTMFWQSHPFTIVDSAIDTNTITFYLKVKGGITHGLYQYLSKQPDNKATIKVSVEGPYGAPISIKKYENSVFIAGGNGVPGLYYEATDIAKKNEKTNIKFYWVIRHYRSVEWFYAELCKLKQMGIETIIYVTQPHVGLTNPIVSKNIDSSEDEEEQQEKGAGSESDDYISVLKKDLSHIEFREGRPDVYNIVDESIKEANGPIAFATCAHATMVDDARKSVRDNLQATKYRVELFEQIQMW</sequence>
<feature type="transmembrane region" description="Helical" evidence="16">
    <location>
        <begin position="372"/>
        <end position="391"/>
    </location>
</feature>
<dbReference type="GO" id="GO:0006879">
    <property type="term" value="P:intracellular iron ion homeostasis"/>
    <property type="evidence" value="ECO:0007669"/>
    <property type="project" value="TreeGrafter"/>
</dbReference>
<evidence type="ECO:0000256" key="14">
    <source>
        <dbReference type="ARBA" id="ARBA00023180"/>
    </source>
</evidence>
<keyword evidence="6" id="KW-0285">Flavoprotein</keyword>
<evidence type="ECO:0000313" key="19">
    <source>
        <dbReference type="EMBL" id="ABN65510.2"/>
    </source>
</evidence>
<dbReference type="SFLD" id="SFLDG01168">
    <property type="entry name" value="Ferric_reductase_subgroup_(FRE"/>
    <property type="match status" value="1"/>
</dbReference>
<keyword evidence="5" id="KW-1003">Cell membrane</keyword>
<keyword evidence="13 16" id="KW-0472">Membrane</keyword>
<dbReference type="RefSeq" id="XP_001383539.2">
    <property type="nucleotide sequence ID" value="XM_001383502.1"/>
</dbReference>
<dbReference type="AlphaFoldDB" id="A3LS62"/>
<evidence type="ECO:0000313" key="20">
    <source>
        <dbReference type="Proteomes" id="UP000002258"/>
    </source>
</evidence>
<feature type="signal peptide" evidence="17">
    <location>
        <begin position="1"/>
        <end position="19"/>
    </location>
</feature>
<evidence type="ECO:0000256" key="11">
    <source>
        <dbReference type="ARBA" id="ARBA00023002"/>
    </source>
</evidence>
<dbReference type="InterPro" id="IPR017927">
    <property type="entry name" value="FAD-bd_FR_type"/>
</dbReference>
<dbReference type="Proteomes" id="UP000002258">
    <property type="component" value="Chromosome 3"/>
</dbReference>
<accession>A3LS62</accession>
<evidence type="ECO:0000256" key="6">
    <source>
        <dbReference type="ARBA" id="ARBA00022630"/>
    </source>
</evidence>
<dbReference type="Pfam" id="PF08030">
    <property type="entry name" value="NAD_binding_6"/>
    <property type="match status" value="1"/>
</dbReference>
<evidence type="ECO:0000256" key="8">
    <source>
        <dbReference type="ARBA" id="ARBA00022827"/>
    </source>
</evidence>
<dbReference type="OMA" id="WVIRHYR"/>